<evidence type="ECO:0000256" key="1">
    <source>
        <dbReference type="SAM" id="MobiDB-lite"/>
    </source>
</evidence>
<organism evidence="2 3">
    <name type="scientific">Trinickia violacea</name>
    <dbReference type="NCBI Taxonomy" id="2571746"/>
    <lineage>
        <taxon>Bacteria</taxon>
        <taxon>Pseudomonadati</taxon>
        <taxon>Pseudomonadota</taxon>
        <taxon>Betaproteobacteria</taxon>
        <taxon>Burkholderiales</taxon>
        <taxon>Burkholderiaceae</taxon>
        <taxon>Trinickia</taxon>
    </lineage>
</organism>
<gene>
    <name evidence="2" type="ORF">FAZ95_10700</name>
</gene>
<dbReference type="InterPro" id="IPR014710">
    <property type="entry name" value="RmlC-like_jellyroll"/>
</dbReference>
<feature type="region of interest" description="Disordered" evidence="1">
    <location>
        <begin position="115"/>
        <end position="139"/>
    </location>
</feature>
<evidence type="ECO:0000313" key="3">
    <source>
        <dbReference type="Proteomes" id="UP000298656"/>
    </source>
</evidence>
<dbReference type="OrthoDB" id="7594533at2"/>
<dbReference type="Proteomes" id="UP000298656">
    <property type="component" value="Chromosome 1"/>
</dbReference>
<name>A0A4P8INV7_9BURK</name>
<accession>A0A4P8INV7</accession>
<keyword evidence="3" id="KW-1185">Reference proteome</keyword>
<dbReference type="EMBL" id="CP040077">
    <property type="protein sequence ID" value="QCP49597.1"/>
    <property type="molecule type" value="Genomic_DNA"/>
</dbReference>
<sequence length="139" mass="14986">MTQCRVFAIDDGLNEVVADGLYMKTLRGQSVSVAVVKFVEKAGRELSAKAHSHGEEASLQVSGSCSIFEVGAEADRESVMNQGDATLIPAGCSHYGVNRFEPAGVSLRLNVVTPPREEYGQQDQATPYYPLADRDRGHA</sequence>
<dbReference type="AlphaFoldDB" id="A0A4P8INV7"/>
<dbReference type="InterPro" id="IPR011051">
    <property type="entry name" value="RmlC_Cupin_sf"/>
</dbReference>
<evidence type="ECO:0000313" key="2">
    <source>
        <dbReference type="EMBL" id="QCP49597.1"/>
    </source>
</evidence>
<dbReference type="KEGG" id="tvl:FAZ95_10700"/>
<reference evidence="2 3" key="1">
    <citation type="submission" date="2019-05" db="EMBL/GenBank/DDBJ databases">
        <title>Burkholderia sp. DHOD12, isolated from subtropical forest soil.</title>
        <authorList>
            <person name="Gao Z.-H."/>
            <person name="Qiu L.-H."/>
        </authorList>
    </citation>
    <scope>NUCLEOTIDE SEQUENCE [LARGE SCALE GENOMIC DNA]</scope>
    <source>
        <strain evidence="2 3">DHOD12</strain>
    </source>
</reference>
<dbReference type="Gene3D" id="2.60.120.10">
    <property type="entry name" value="Jelly Rolls"/>
    <property type="match status" value="1"/>
</dbReference>
<dbReference type="SUPFAM" id="SSF51182">
    <property type="entry name" value="RmlC-like cupins"/>
    <property type="match status" value="1"/>
</dbReference>
<proteinExistence type="predicted"/>
<protein>
    <submittedName>
        <fullName evidence="2">Cupin</fullName>
    </submittedName>
</protein>